<evidence type="ECO:0000256" key="1">
    <source>
        <dbReference type="SAM" id="MobiDB-lite"/>
    </source>
</evidence>
<evidence type="ECO:0000313" key="2">
    <source>
        <dbReference type="EMBL" id="KAK3402265.1"/>
    </source>
</evidence>
<reference evidence="2" key="1">
    <citation type="journal article" date="2023" name="Mol. Phylogenet. Evol.">
        <title>Genome-scale phylogeny and comparative genomics of the fungal order Sordariales.</title>
        <authorList>
            <person name="Hensen N."/>
            <person name="Bonometti L."/>
            <person name="Westerberg I."/>
            <person name="Brannstrom I.O."/>
            <person name="Guillou S."/>
            <person name="Cros-Aarteil S."/>
            <person name="Calhoun S."/>
            <person name="Haridas S."/>
            <person name="Kuo A."/>
            <person name="Mondo S."/>
            <person name="Pangilinan J."/>
            <person name="Riley R."/>
            <person name="LaButti K."/>
            <person name="Andreopoulos B."/>
            <person name="Lipzen A."/>
            <person name="Chen C."/>
            <person name="Yan M."/>
            <person name="Daum C."/>
            <person name="Ng V."/>
            <person name="Clum A."/>
            <person name="Steindorff A."/>
            <person name="Ohm R.A."/>
            <person name="Martin F."/>
            <person name="Silar P."/>
            <person name="Natvig D.O."/>
            <person name="Lalanne C."/>
            <person name="Gautier V."/>
            <person name="Ament-Velasquez S.L."/>
            <person name="Kruys A."/>
            <person name="Hutchinson M.I."/>
            <person name="Powell A.J."/>
            <person name="Barry K."/>
            <person name="Miller A.N."/>
            <person name="Grigoriev I.V."/>
            <person name="Debuchy R."/>
            <person name="Gladieux P."/>
            <person name="Hiltunen Thoren M."/>
            <person name="Johannesson H."/>
        </authorList>
    </citation>
    <scope>NUCLEOTIDE SEQUENCE</scope>
    <source>
        <strain evidence="2">FGSC 1904</strain>
    </source>
</reference>
<feature type="region of interest" description="Disordered" evidence="1">
    <location>
        <begin position="1"/>
        <end position="27"/>
    </location>
</feature>
<gene>
    <name evidence="2" type="ORF">B0T20DRAFT_403921</name>
</gene>
<comment type="caution">
    <text evidence="2">The sequence shown here is derived from an EMBL/GenBank/DDBJ whole genome shotgun (WGS) entry which is preliminary data.</text>
</comment>
<protein>
    <submittedName>
        <fullName evidence="2">Uncharacterized protein</fullName>
    </submittedName>
</protein>
<dbReference type="EMBL" id="JAUTDP010000002">
    <property type="protein sequence ID" value="KAK3402265.1"/>
    <property type="molecule type" value="Genomic_DNA"/>
</dbReference>
<dbReference type="PANTHER" id="PTHR39697">
    <property type="entry name" value="RICIN B LECTIN DOMAIN-CONTAINING PROTEIN-RELATED"/>
    <property type="match status" value="1"/>
</dbReference>
<dbReference type="AlphaFoldDB" id="A0AAE0UFU5"/>
<dbReference type="Proteomes" id="UP001281003">
    <property type="component" value="Unassembled WGS sequence"/>
</dbReference>
<dbReference type="PANTHER" id="PTHR39697:SF1">
    <property type="entry name" value="RICIN B LECTIN DOMAIN-CONTAINING PROTEIN"/>
    <property type="match status" value="1"/>
</dbReference>
<organism evidence="2 3">
    <name type="scientific">Sordaria brevicollis</name>
    <dbReference type="NCBI Taxonomy" id="83679"/>
    <lineage>
        <taxon>Eukaryota</taxon>
        <taxon>Fungi</taxon>
        <taxon>Dikarya</taxon>
        <taxon>Ascomycota</taxon>
        <taxon>Pezizomycotina</taxon>
        <taxon>Sordariomycetes</taxon>
        <taxon>Sordariomycetidae</taxon>
        <taxon>Sordariales</taxon>
        <taxon>Sordariaceae</taxon>
        <taxon>Sordaria</taxon>
    </lineage>
</organism>
<keyword evidence="3" id="KW-1185">Reference proteome</keyword>
<proteinExistence type="predicted"/>
<sequence length="180" mass="20494">MTMPRPKMESLPAPSASESLGNFYQDRNDNPKPGSTYLILHEPSNLALTLVWGQLTLQKIPIMFEEGNPLEGNCSWHWKCNEHNGWFEFRNKTSGSCITLKHEYSSNIPQQPLCVRVEGDSEQGPEALQQCGYIMKFQKGSELVQARLEPPVEGWKEGCEAKMTWEYGKEGTVWRFVKVA</sequence>
<reference evidence="2" key="2">
    <citation type="submission" date="2023-07" db="EMBL/GenBank/DDBJ databases">
        <authorList>
            <consortium name="Lawrence Berkeley National Laboratory"/>
            <person name="Haridas S."/>
            <person name="Hensen N."/>
            <person name="Bonometti L."/>
            <person name="Westerberg I."/>
            <person name="Brannstrom I.O."/>
            <person name="Guillou S."/>
            <person name="Cros-Aarteil S."/>
            <person name="Calhoun S."/>
            <person name="Kuo A."/>
            <person name="Mondo S."/>
            <person name="Pangilinan J."/>
            <person name="Riley R."/>
            <person name="LaButti K."/>
            <person name="Andreopoulos B."/>
            <person name="Lipzen A."/>
            <person name="Chen C."/>
            <person name="Yanf M."/>
            <person name="Daum C."/>
            <person name="Ng V."/>
            <person name="Clum A."/>
            <person name="Steindorff A."/>
            <person name="Ohm R."/>
            <person name="Martin F."/>
            <person name="Silar P."/>
            <person name="Natvig D."/>
            <person name="Lalanne C."/>
            <person name="Gautier V."/>
            <person name="Ament-velasquez S.L."/>
            <person name="Kruys A."/>
            <person name="Hutchinson M.I."/>
            <person name="Powell A.J."/>
            <person name="Barry K."/>
            <person name="Miller A.N."/>
            <person name="Grigoriev I.V."/>
            <person name="Debuchy R."/>
            <person name="Gladieux P."/>
            <person name="Thoren M.H."/>
            <person name="Johannesson H."/>
        </authorList>
    </citation>
    <scope>NUCLEOTIDE SEQUENCE</scope>
    <source>
        <strain evidence="2">FGSC 1904</strain>
    </source>
</reference>
<accession>A0AAE0UFU5</accession>
<evidence type="ECO:0000313" key="3">
    <source>
        <dbReference type="Proteomes" id="UP001281003"/>
    </source>
</evidence>
<name>A0AAE0UFU5_SORBR</name>